<dbReference type="Proteomes" id="UP000185511">
    <property type="component" value="Chromosome"/>
</dbReference>
<accession>A0AAC9LEU8</accession>
<dbReference type="Pfam" id="PF10824">
    <property type="entry name" value="T7SS_ESX_EspC"/>
    <property type="match status" value="1"/>
</dbReference>
<sequence>MAEAYDVVTEDLVAHASHLDALTDRLNTAIAAAETVSMSDDAYGLICQFLPPTINPMEEEGIAALNAAVEGVTTSAENVRATADQYLDTDDANQQSFQKISLDHIQPPSIAGGGAAAAAGGPTAFQRAAMPASVGEPAQSVTPQSYGEPAQQAFAPRAFAEPAQQSVTPQSYGEPAQQAFAPRAFAEPTLQNSARQDYVEPTPQNIGARQDYVQPTHQNIGARQDYVQPTHQNFAARQDYVQPTPQNFAAQPFATAEVYQNSSMQRTEAEALNEARFQRPEA</sequence>
<dbReference type="KEGG" id="acad:UA74_21795"/>
<name>A0AAC9LEU8_9PSEU</name>
<organism evidence="2 3">
    <name type="scientific">Actinoalloteichus fjordicus</name>
    <dbReference type="NCBI Taxonomy" id="1612552"/>
    <lineage>
        <taxon>Bacteria</taxon>
        <taxon>Bacillati</taxon>
        <taxon>Actinomycetota</taxon>
        <taxon>Actinomycetes</taxon>
        <taxon>Pseudonocardiales</taxon>
        <taxon>Pseudonocardiaceae</taxon>
        <taxon>Actinoalloteichus</taxon>
    </lineage>
</organism>
<keyword evidence="3" id="KW-1185">Reference proteome</keyword>
<reference evidence="3" key="1">
    <citation type="submission" date="2016-06" db="EMBL/GenBank/DDBJ databases">
        <title>Complete genome sequence of Actinoalloteichus fjordicus DSM 46855 (=ADI127-17), type strain of the new species Actinoalloteichus fjordicus.</title>
        <authorList>
            <person name="Ruckert C."/>
            <person name="Nouioui I."/>
            <person name="Willmese J."/>
            <person name="van Wezel G."/>
            <person name="Klenk H.-P."/>
            <person name="Kalinowski J."/>
            <person name="Zotchev S.B."/>
        </authorList>
    </citation>
    <scope>NUCLEOTIDE SEQUENCE [LARGE SCALE GENOMIC DNA]</scope>
    <source>
        <strain evidence="3">ADI127-7</strain>
    </source>
</reference>
<dbReference type="RefSeq" id="WP_075765318.1">
    <property type="nucleotide sequence ID" value="NZ_CP016076.1"/>
</dbReference>
<dbReference type="GO" id="GO:0009306">
    <property type="term" value="P:protein secretion"/>
    <property type="evidence" value="ECO:0007669"/>
    <property type="project" value="InterPro"/>
</dbReference>
<dbReference type="EMBL" id="CP016076">
    <property type="protein sequence ID" value="APU16381.1"/>
    <property type="molecule type" value="Genomic_DNA"/>
</dbReference>
<evidence type="ECO:0000313" key="3">
    <source>
        <dbReference type="Proteomes" id="UP000185511"/>
    </source>
</evidence>
<evidence type="ECO:0000256" key="1">
    <source>
        <dbReference type="SAM" id="MobiDB-lite"/>
    </source>
</evidence>
<feature type="region of interest" description="Disordered" evidence="1">
    <location>
        <begin position="130"/>
        <end position="150"/>
    </location>
</feature>
<evidence type="ECO:0000313" key="2">
    <source>
        <dbReference type="EMBL" id="APU16381.1"/>
    </source>
</evidence>
<protein>
    <submittedName>
        <fullName evidence="2">DUF2580 family protein</fullName>
    </submittedName>
</protein>
<gene>
    <name evidence="2" type="ORF">UA74_21795</name>
</gene>
<dbReference type="InterPro" id="IPR022536">
    <property type="entry name" value="EspC"/>
</dbReference>
<dbReference type="AlphaFoldDB" id="A0AAC9LEU8"/>
<proteinExistence type="predicted"/>